<accession>A0A1B8P500</accession>
<evidence type="ECO:0000256" key="1">
    <source>
        <dbReference type="SAM" id="SignalP"/>
    </source>
</evidence>
<organism evidence="2 3">
    <name type="scientific">Halomonas elongata</name>
    <dbReference type="NCBI Taxonomy" id="2746"/>
    <lineage>
        <taxon>Bacteria</taxon>
        <taxon>Pseudomonadati</taxon>
        <taxon>Pseudomonadota</taxon>
        <taxon>Gammaproteobacteria</taxon>
        <taxon>Oceanospirillales</taxon>
        <taxon>Halomonadaceae</taxon>
        <taxon>Halomonas</taxon>
    </lineage>
</organism>
<protein>
    <submittedName>
        <fullName evidence="2">Uncharacterized protein</fullName>
    </submittedName>
</protein>
<evidence type="ECO:0000313" key="2">
    <source>
        <dbReference type="EMBL" id="OBX37337.1"/>
    </source>
</evidence>
<comment type="caution">
    <text evidence="2">The sequence shown here is derived from an EMBL/GenBank/DDBJ whole genome shotgun (WGS) entry which is preliminary data.</text>
</comment>
<feature type="chain" id="PRO_5008611369" evidence="1">
    <location>
        <begin position="25"/>
        <end position="42"/>
    </location>
</feature>
<name>A0A1B8P500_HALEL</name>
<dbReference type="EMBL" id="MAJD01000001">
    <property type="protein sequence ID" value="OBX37337.1"/>
    <property type="molecule type" value="Genomic_DNA"/>
</dbReference>
<sequence length="42" mass="4251">MSLFATLGRAAALALLLVAGPALADIAPVTPSVIRPRKLPTP</sequence>
<evidence type="ECO:0000313" key="3">
    <source>
        <dbReference type="Proteomes" id="UP000092504"/>
    </source>
</evidence>
<dbReference type="PATRIC" id="fig|2746.7.peg.1742"/>
<dbReference type="Proteomes" id="UP000092504">
    <property type="component" value="Unassembled WGS sequence"/>
</dbReference>
<dbReference type="AlphaFoldDB" id="A0A1B8P500"/>
<reference evidence="2 3" key="1">
    <citation type="submission" date="2016-06" db="EMBL/GenBank/DDBJ databases">
        <title>Genome sequence of halotolerant plant growth promoting strain of Halomonas elongata HEK1 isolated from salterns of Rann of Kutch, Gujarat, India.</title>
        <authorList>
            <person name="Gaba S."/>
            <person name="Singh R.N."/>
            <person name="Abrol S."/>
            <person name="Kaushik R."/>
            <person name="Saxena A.K."/>
        </authorList>
    </citation>
    <scope>NUCLEOTIDE SEQUENCE [LARGE SCALE GENOMIC DNA]</scope>
    <source>
        <strain evidence="2 3">HEK1</strain>
    </source>
</reference>
<feature type="signal peptide" evidence="1">
    <location>
        <begin position="1"/>
        <end position="24"/>
    </location>
</feature>
<keyword evidence="1" id="KW-0732">Signal</keyword>
<proteinExistence type="predicted"/>
<gene>
    <name evidence="2" type="ORF">A8U91_01697</name>
</gene>